<dbReference type="EMBL" id="BMOI01000016">
    <property type="protein sequence ID" value="GGL10626.1"/>
    <property type="molecule type" value="Genomic_DNA"/>
</dbReference>
<proteinExistence type="predicted"/>
<organism evidence="3 4">
    <name type="scientific">Curtobacterium luteum</name>
    <dbReference type="NCBI Taxonomy" id="33881"/>
    <lineage>
        <taxon>Bacteria</taxon>
        <taxon>Bacillati</taxon>
        <taxon>Actinomycetota</taxon>
        <taxon>Actinomycetes</taxon>
        <taxon>Micrococcales</taxon>
        <taxon>Microbacteriaceae</taxon>
        <taxon>Curtobacterium</taxon>
    </lineage>
</organism>
<gene>
    <name evidence="3" type="ORF">GCM10009769_30870</name>
</gene>
<dbReference type="Pfam" id="PF13828">
    <property type="entry name" value="DUF4190"/>
    <property type="match status" value="1"/>
</dbReference>
<keyword evidence="1" id="KW-0472">Membrane</keyword>
<keyword evidence="1" id="KW-0812">Transmembrane</keyword>
<reference evidence="3" key="2">
    <citation type="submission" date="2020-09" db="EMBL/GenBank/DDBJ databases">
        <authorList>
            <person name="Sun Q."/>
            <person name="Ohkuma M."/>
        </authorList>
    </citation>
    <scope>NUCLEOTIDE SEQUENCE</scope>
    <source>
        <strain evidence="3">JCM 1480</strain>
    </source>
</reference>
<accession>A0A8H9GC66</accession>
<feature type="transmembrane region" description="Helical" evidence="1">
    <location>
        <begin position="24"/>
        <end position="47"/>
    </location>
</feature>
<evidence type="ECO:0000256" key="1">
    <source>
        <dbReference type="SAM" id="Phobius"/>
    </source>
</evidence>
<evidence type="ECO:0000313" key="4">
    <source>
        <dbReference type="Proteomes" id="UP000648535"/>
    </source>
</evidence>
<comment type="caution">
    <text evidence="3">The sequence shown here is derived from an EMBL/GenBank/DDBJ whole genome shotgun (WGS) entry which is preliminary data.</text>
</comment>
<evidence type="ECO:0000259" key="2">
    <source>
        <dbReference type="Pfam" id="PF13828"/>
    </source>
</evidence>
<feature type="domain" description="DUF4190" evidence="2">
    <location>
        <begin position="26"/>
        <end position="75"/>
    </location>
</feature>
<reference evidence="3" key="1">
    <citation type="journal article" date="2014" name="Int. J. Syst. Evol. Microbiol.">
        <title>Complete genome sequence of Corynebacterium casei LMG S-19264T (=DSM 44701T), isolated from a smear-ripened cheese.</title>
        <authorList>
            <consortium name="US DOE Joint Genome Institute (JGI-PGF)"/>
            <person name="Walter F."/>
            <person name="Albersmeier A."/>
            <person name="Kalinowski J."/>
            <person name="Ruckert C."/>
        </authorList>
    </citation>
    <scope>NUCLEOTIDE SEQUENCE</scope>
    <source>
        <strain evidence="3">JCM 1480</strain>
    </source>
</reference>
<protein>
    <recommendedName>
        <fullName evidence="2">DUF4190 domain-containing protein</fullName>
    </recommendedName>
</protein>
<evidence type="ECO:0000313" key="3">
    <source>
        <dbReference type="EMBL" id="GGL10626.1"/>
    </source>
</evidence>
<dbReference type="Proteomes" id="UP000648535">
    <property type="component" value="Unassembled WGS sequence"/>
</dbReference>
<dbReference type="InterPro" id="IPR025241">
    <property type="entry name" value="DUF4190"/>
</dbReference>
<name>A0A8H9GC66_9MICO</name>
<dbReference type="AlphaFoldDB" id="A0A8H9GC66"/>
<keyword evidence="1" id="KW-1133">Transmembrane helix</keyword>
<sequence length="95" mass="9462">MVTMDGQDVEVTPPRSAAPRTNGIAVAAFVVAFVGGFVGSVLGFVALREIRRTGEGGRGLATAAIIVGFALTAVVWAAGIAIAVSIVHQSGTAPA</sequence>
<feature type="transmembrane region" description="Helical" evidence="1">
    <location>
        <begin position="59"/>
        <end position="87"/>
    </location>
</feature>